<keyword evidence="2" id="KW-1185">Reference proteome</keyword>
<organism evidence="1 2">
    <name type="scientific">Scutellospora calospora</name>
    <dbReference type="NCBI Taxonomy" id="85575"/>
    <lineage>
        <taxon>Eukaryota</taxon>
        <taxon>Fungi</taxon>
        <taxon>Fungi incertae sedis</taxon>
        <taxon>Mucoromycota</taxon>
        <taxon>Glomeromycotina</taxon>
        <taxon>Glomeromycetes</taxon>
        <taxon>Diversisporales</taxon>
        <taxon>Gigasporaceae</taxon>
        <taxon>Scutellospora</taxon>
    </lineage>
</organism>
<dbReference type="EMBL" id="CAJVPM010000241">
    <property type="protein sequence ID" value="CAG8439190.1"/>
    <property type="molecule type" value="Genomic_DNA"/>
</dbReference>
<dbReference type="Proteomes" id="UP000789860">
    <property type="component" value="Unassembled WGS sequence"/>
</dbReference>
<protein>
    <submittedName>
        <fullName evidence="1">7389_t:CDS:1</fullName>
    </submittedName>
</protein>
<evidence type="ECO:0000313" key="1">
    <source>
        <dbReference type="EMBL" id="CAG8439190.1"/>
    </source>
</evidence>
<sequence length="44" mass="4969">MKIPISGSFGIDPMQETKSKPTQNAIICKNQYNALAQRTKKYPK</sequence>
<gene>
    <name evidence="1" type="ORF">SCALOS_LOCUS498</name>
</gene>
<proteinExistence type="predicted"/>
<reference evidence="1" key="1">
    <citation type="submission" date="2021-06" db="EMBL/GenBank/DDBJ databases">
        <authorList>
            <person name="Kallberg Y."/>
            <person name="Tangrot J."/>
            <person name="Rosling A."/>
        </authorList>
    </citation>
    <scope>NUCLEOTIDE SEQUENCE</scope>
    <source>
        <strain evidence="1">AU212A</strain>
    </source>
</reference>
<accession>A0ACA9JVX0</accession>
<name>A0ACA9JVX0_9GLOM</name>
<evidence type="ECO:0000313" key="2">
    <source>
        <dbReference type="Proteomes" id="UP000789860"/>
    </source>
</evidence>
<comment type="caution">
    <text evidence="1">The sequence shown here is derived from an EMBL/GenBank/DDBJ whole genome shotgun (WGS) entry which is preliminary data.</text>
</comment>